<evidence type="ECO:0000313" key="5">
    <source>
        <dbReference type="EMBL" id="KAJ6807841.1"/>
    </source>
</evidence>
<dbReference type="InterPro" id="IPR000719">
    <property type="entry name" value="Prot_kinase_dom"/>
</dbReference>
<name>A0AAX6EVA2_IRIPA</name>
<keyword evidence="5" id="KW-0418">Kinase</keyword>
<dbReference type="EMBL" id="JANAVB010017999">
    <property type="protein sequence ID" value="KAJ6829986.1"/>
    <property type="molecule type" value="Genomic_DNA"/>
</dbReference>
<dbReference type="PROSITE" id="PS50011">
    <property type="entry name" value="PROTEIN_KINASE_DOM"/>
    <property type="match status" value="1"/>
</dbReference>
<dbReference type="Proteomes" id="UP001140949">
    <property type="component" value="Unassembled WGS sequence"/>
</dbReference>
<dbReference type="EMBL" id="JANAVB010033815">
    <property type="protein sequence ID" value="KAJ6807841.1"/>
    <property type="molecule type" value="Genomic_DNA"/>
</dbReference>
<feature type="compositionally biased region" description="Basic and acidic residues" evidence="3">
    <location>
        <begin position="319"/>
        <end position="340"/>
    </location>
</feature>
<keyword evidence="1" id="KW-0547">Nucleotide-binding</keyword>
<evidence type="ECO:0000259" key="4">
    <source>
        <dbReference type="PROSITE" id="PS50011"/>
    </source>
</evidence>
<dbReference type="InterPro" id="IPR001245">
    <property type="entry name" value="Ser-Thr/Tyr_kinase_cat_dom"/>
</dbReference>
<protein>
    <submittedName>
        <fullName evidence="5">PTI1-like tyrosine-protein kinase</fullName>
    </submittedName>
</protein>
<dbReference type="Gene3D" id="3.30.200.20">
    <property type="entry name" value="Phosphorylase Kinase, domain 1"/>
    <property type="match status" value="1"/>
</dbReference>
<reference evidence="5" key="2">
    <citation type="submission" date="2023-04" db="EMBL/GenBank/DDBJ databases">
        <authorList>
            <person name="Bruccoleri R.E."/>
            <person name="Oakeley E.J."/>
            <person name="Faust A.-M."/>
            <person name="Dessus-Babus S."/>
            <person name="Altorfer M."/>
            <person name="Burckhardt D."/>
            <person name="Oertli M."/>
            <person name="Naumann U."/>
            <person name="Petersen F."/>
            <person name="Wong J."/>
        </authorList>
    </citation>
    <scope>NUCLEOTIDE SEQUENCE</scope>
    <source>
        <strain evidence="5">GSM-AAB239-AS_SAM_17_03QT</strain>
        <tissue evidence="5">Leaf</tissue>
    </source>
</reference>
<evidence type="ECO:0000256" key="2">
    <source>
        <dbReference type="ARBA" id="ARBA00022840"/>
    </source>
</evidence>
<keyword evidence="2" id="KW-0067">ATP-binding</keyword>
<dbReference type="AlphaFoldDB" id="A0AAX6EVA2"/>
<keyword evidence="7" id="KW-1185">Reference proteome</keyword>
<dbReference type="Gene3D" id="1.10.510.10">
    <property type="entry name" value="Transferase(Phosphotransferase) domain 1"/>
    <property type="match status" value="1"/>
</dbReference>
<dbReference type="InterPro" id="IPR011009">
    <property type="entry name" value="Kinase-like_dom_sf"/>
</dbReference>
<dbReference type="GO" id="GO:0005524">
    <property type="term" value="F:ATP binding"/>
    <property type="evidence" value="ECO:0007669"/>
    <property type="project" value="UniProtKB-KW"/>
</dbReference>
<dbReference type="SUPFAM" id="SSF56112">
    <property type="entry name" value="Protein kinase-like (PK-like)"/>
    <property type="match status" value="1"/>
</dbReference>
<evidence type="ECO:0000313" key="7">
    <source>
        <dbReference type="Proteomes" id="UP001140949"/>
    </source>
</evidence>
<accession>A0AAX6EVA2</accession>
<reference evidence="5" key="1">
    <citation type="journal article" date="2023" name="GigaByte">
        <title>Genome assembly of the bearded iris, Iris pallida Lam.</title>
        <authorList>
            <person name="Bruccoleri R.E."/>
            <person name="Oakeley E.J."/>
            <person name="Faust A.M.E."/>
            <person name="Altorfer M."/>
            <person name="Dessus-Babus S."/>
            <person name="Burckhardt D."/>
            <person name="Oertli M."/>
            <person name="Naumann U."/>
            <person name="Petersen F."/>
            <person name="Wong J."/>
        </authorList>
    </citation>
    <scope>NUCLEOTIDE SEQUENCE</scope>
    <source>
        <strain evidence="5">GSM-AAB239-AS_SAM_17_03QT</strain>
    </source>
</reference>
<gene>
    <name evidence="6" type="ORF">M6B38_126250</name>
    <name evidence="5" type="ORF">M6B38_169490</name>
</gene>
<dbReference type="SMART" id="SM00220">
    <property type="entry name" value="S_TKc"/>
    <property type="match status" value="1"/>
</dbReference>
<dbReference type="Pfam" id="PF07714">
    <property type="entry name" value="PK_Tyr_Ser-Thr"/>
    <property type="match status" value="1"/>
</dbReference>
<feature type="region of interest" description="Disordered" evidence="3">
    <location>
        <begin position="319"/>
        <end position="356"/>
    </location>
</feature>
<dbReference type="CDD" id="cd14066">
    <property type="entry name" value="STKc_IRAK"/>
    <property type="match status" value="1"/>
</dbReference>
<evidence type="ECO:0000256" key="1">
    <source>
        <dbReference type="ARBA" id="ARBA00022741"/>
    </source>
</evidence>
<proteinExistence type="predicted"/>
<sequence length="356" mass="39851">MGVACGKPTDRFEFSSERGRWRIFSRKDLRAATNSFSYDNKFGEEESGSLYWGQLWDGSQIAVKRLRVYSEKAETEFVDEVEMLGSVRHKNLLNLRGYCAEGQECLIVYDYMPNLSLHAHLHGLHSDERLLDWSRRMSIAIGTAEGIAYLHHHATPPIIHRDVKASNVWLDSEFRAHIAGFGFAKLIPDGAAHVATTRVHDTKGYLAPEYAINPGKASEACDVYSFGILLLELATGRRPIDKSSPAAGQTITSWALPLAREKKFEELADLRLGGNFVKEEMKRVAIVALVCAQSDPERRPTMLEVVKLLKGQSKERFSSLENDEMFRPDRTESFDGGKDVIEEDDSATDAVAPSTL</sequence>
<feature type="domain" description="Protein kinase" evidence="4">
    <location>
        <begin position="36"/>
        <end position="317"/>
    </location>
</feature>
<evidence type="ECO:0000313" key="6">
    <source>
        <dbReference type="EMBL" id="KAJ6829986.1"/>
    </source>
</evidence>
<evidence type="ECO:0000256" key="3">
    <source>
        <dbReference type="SAM" id="MobiDB-lite"/>
    </source>
</evidence>
<organism evidence="5 7">
    <name type="scientific">Iris pallida</name>
    <name type="common">Sweet iris</name>
    <dbReference type="NCBI Taxonomy" id="29817"/>
    <lineage>
        <taxon>Eukaryota</taxon>
        <taxon>Viridiplantae</taxon>
        <taxon>Streptophyta</taxon>
        <taxon>Embryophyta</taxon>
        <taxon>Tracheophyta</taxon>
        <taxon>Spermatophyta</taxon>
        <taxon>Magnoliopsida</taxon>
        <taxon>Liliopsida</taxon>
        <taxon>Asparagales</taxon>
        <taxon>Iridaceae</taxon>
        <taxon>Iridoideae</taxon>
        <taxon>Irideae</taxon>
        <taxon>Iris</taxon>
    </lineage>
</organism>
<keyword evidence="5" id="KW-0808">Transferase</keyword>
<dbReference type="PANTHER" id="PTHR47989">
    <property type="entry name" value="OS01G0750732 PROTEIN"/>
    <property type="match status" value="1"/>
</dbReference>
<comment type="caution">
    <text evidence="5">The sequence shown here is derived from an EMBL/GenBank/DDBJ whole genome shotgun (WGS) entry which is preliminary data.</text>
</comment>
<dbReference type="FunFam" id="1.10.510.10:FF:000317">
    <property type="entry name" value="PTI1-like tyrosine-protein kinase At3g15890"/>
    <property type="match status" value="1"/>
</dbReference>
<dbReference type="GO" id="GO:0004672">
    <property type="term" value="F:protein kinase activity"/>
    <property type="evidence" value="ECO:0007669"/>
    <property type="project" value="InterPro"/>
</dbReference>
<dbReference type="PANTHER" id="PTHR47989:SF1">
    <property type="entry name" value="PROTEIN KINASE DOMAIN-CONTAINING PROTEIN"/>
    <property type="match status" value="1"/>
</dbReference>